<dbReference type="EC" id="2.1.1.204" evidence="4"/>
<keyword evidence="3 7" id="KW-0949">S-adenosyl-L-methionine</keyword>
<evidence type="ECO:0000256" key="4">
    <source>
        <dbReference type="ARBA" id="ARBA00039081"/>
    </source>
</evidence>
<dbReference type="InterPro" id="IPR031303">
    <property type="entry name" value="C5_meth_CS"/>
</dbReference>
<dbReference type="GO" id="GO:0008168">
    <property type="term" value="F:methyltransferase activity"/>
    <property type="evidence" value="ECO:0007669"/>
    <property type="project" value="UniProtKB-KW"/>
</dbReference>
<dbReference type="Gene3D" id="3.40.50.150">
    <property type="entry name" value="Vaccinia Virus protein VP39"/>
    <property type="match status" value="1"/>
</dbReference>
<protein>
    <recommendedName>
        <fullName evidence="5">tRNA (cytosine(38)-C(5))-methyltransferase</fullName>
        <ecNumber evidence="4">2.1.1.204</ecNumber>
    </recommendedName>
    <alternativeName>
        <fullName evidence="6">DNA (cytosine-5)-methyltransferase-like protein 2</fullName>
    </alternativeName>
</protein>
<name>A0A1B7NCH2_9AGAM</name>
<feature type="active site" evidence="7">
    <location>
        <position position="78"/>
    </location>
</feature>
<evidence type="ECO:0000256" key="3">
    <source>
        <dbReference type="ARBA" id="ARBA00022691"/>
    </source>
</evidence>
<dbReference type="PROSITE" id="PS51679">
    <property type="entry name" value="SAM_MT_C5"/>
    <property type="match status" value="1"/>
</dbReference>
<evidence type="ECO:0000313" key="9">
    <source>
        <dbReference type="Proteomes" id="UP000092154"/>
    </source>
</evidence>
<dbReference type="Pfam" id="PF00145">
    <property type="entry name" value="DNA_methylase"/>
    <property type="match status" value="1"/>
</dbReference>
<evidence type="ECO:0000256" key="2">
    <source>
        <dbReference type="ARBA" id="ARBA00022679"/>
    </source>
</evidence>
<dbReference type="OrthoDB" id="414133at2759"/>
<dbReference type="EMBL" id="KV448154">
    <property type="protein sequence ID" value="OAX42581.1"/>
    <property type="molecule type" value="Genomic_DNA"/>
</dbReference>
<keyword evidence="1 7" id="KW-0489">Methyltransferase</keyword>
<evidence type="ECO:0000256" key="7">
    <source>
        <dbReference type="PROSITE-ProRule" id="PRU01016"/>
    </source>
</evidence>
<dbReference type="PRINTS" id="PR00105">
    <property type="entry name" value="C5METTRFRASE"/>
</dbReference>
<sequence>MLVQAIEFYSGIGGLHLALRQSRLACSPVKAFDWDQTACQVYAANYGAKTISRVDISTLSAVDLLCLHADLWLLSPSCQPYTVLNPSARGEADPRAKSFLHLIDQVLPDLAAQDSHPRYMLIENVAGFQDSTTRGHLVNTLRRLGYVIAEFLLSPIQFGVPNSRLRYYLLAKIPPLRFYGIHESDIDRVHDNIPGARLDIPVHLLREYMDPALANEILLRHKVPDRILSKWGRLFDIVLPSGRRSCCFTRGYTQLVERAGSILQLNEGLDTTEIFDKFLEAQSRGNEDAVRILDQLRLRYFTPSELLRIFRFEEPESRQGFVWPLNISLKSKYRLIGNSVNVEVVRHLIDYLFNDEGTT</sequence>
<keyword evidence="9" id="KW-1185">Reference proteome</keyword>
<dbReference type="InParanoid" id="A0A1B7NCH2"/>
<dbReference type="FunCoup" id="A0A1B7NCH2">
    <property type="interactions" value="222"/>
</dbReference>
<dbReference type="Gene3D" id="3.90.120.10">
    <property type="entry name" value="DNA Methylase, subunit A, domain 2"/>
    <property type="match status" value="1"/>
</dbReference>
<evidence type="ECO:0000313" key="8">
    <source>
        <dbReference type="EMBL" id="OAX42581.1"/>
    </source>
</evidence>
<dbReference type="GO" id="GO:0005634">
    <property type="term" value="C:nucleus"/>
    <property type="evidence" value="ECO:0007669"/>
    <property type="project" value="TreeGrafter"/>
</dbReference>
<evidence type="ECO:0000256" key="1">
    <source>
        <dbReference type="ARBA" id="ARBA00022603"/>
    </source>
</evidence>
<dbReference type="PANTHER" id="PTHR46098">
    <property type="entry name" value="TRNA (CYTOSINE(38)-C(5))-METHYLTRANSFERASE"/>
    <property type="match status" value="1"/>
</dbReference>
<dbReference type="InterPro" id="IPR029063">
    <property type="entry name" value="SAM-dependent_MTases_sf"/>
</dbReference>
<dbReference type="InterPro" id="IPR001525">
    <property type="entry name" value="C5_MeTfrase"/>
</dbReference>
<proteinExistence type="inferred from homology"/>
<evidence type="ECO:0000256" key="5">
    <source>
        <dbReference type="ARBA" id="ARBA00039681"/>
    </source>
</evidence>
<organism evidence="8 9">
    <name type="scientific">Rhizopogon vinicolor AM-OR11-026</name>
    <dbReference type="NCBI Taxonomy" id="1314800"/>
    <lineage>
        <taxon>Eukaryota</taxon>
        <taxon>Fungi</taxon>
        <taxon>Dikarya</taxon>
        <taxon>Basidiomycota</taxon>
        <taxon>Agaricomycotina</taxon>
        <taxon>Agaricomycetes</taxon>
        <taxon>Agaricomycetidae</taxon>
        <taxon>Boletales</taxon>
        <taxon>Suillineae</taxon>
        <taxon>Rhizopogonaceae</taxon>
        <taxon>Rhizopogon</taxon>
    </lineage>
</organism>
<dbReference type="InterPro" id="IPR050750">
    <property type="entry name" value="C5-MTase"/>
</dbReference>
<dbReference type="PROSITE" id="PS00095">
    <property type="entry name" value="C5_MTASE_2"/>
    <property type="match status" value="1"/>
</dbReference>
<dbReference type="PANTHER" id="PTHR46098:SF1">
    <property type="entry name" value="TRNA (CYTOSINE(38)-C(5))-METHYLTRANSFERASE"/>
    <property type="match status" value="1"/>
</dbReference>
<dbReference type="SUPFAM" id="SSF53335">
    <property type="entry name" value="S-adenosyl-L-methionine-dependent methyltransferases"/>
    <property type="match status" value="1"/>
</dbReference>
<dbReference type="AlphaFoldDB" id="A0A1B7NCH2"/>
<evidence type="ECO:0000256" key="6">
    <source>
        <dbReference type="ARBA" id="ARBA00042810"/>
    </source>
</evidence>
<dbReference type="GO" id="GO:0032259">
    <property type="term" value="P:methylation"/>
    <property type="evidence" value="ECO:0007669"/>
    <property type="project" value="UniProtKB-KW"/>
</dbReference>
<comment type="similarity">
    <text evidence="7">Belongs to the class I-like SAM-binding methyltransferase superfamily. C5-methyltransferase family.</text>
</comment>
<dbReference type="STRING" id="1314800.A0A1B7NCH2"/>
<dbReference type="Proteomes" id="UP000092154">
    <property type="component" value="Unassembled WGS sequence"/>
</dbReference>
<keyword evidence="2 7" id="KW-0808">Transferase</keyword>
<gene>
    <name evidence="8" type="ORF">K503DRAFT_847715</name>
</gene>
<reference evidence="8 9" key="1">
    <citation type="submission" date="2016-06" db="EMBL/GenBank/DDBJ databases">
        <title>Comparative genomics of the ectomycorrhizal sister species Rhizopogon vinicolor and Rhizopogon vesiculosus (Basidiomycota: Boletales) reveals a divergence of the mating type B locus.</title>
        <authorList>
            <consortium name="DOE Joint Genome Institute"/>
            <person name="Mujic A.B."/>
            <person name="Kuo A."/>
            <person name="Tritt A."/>
            <person name="Lipzen A."/>
            <person name="Chen C."/>
            <person name="Johnson J."/>
            <person name="Sharma A."/>
            <person name="Barry K."/>
            <person name="Grigoriev I.V."/>
            <person name="Spatafora J.W."/>
        </authorList>
    </citation>
    <scope>NUCLEOTIDE SEQUENCE [LARGE SCALE GENOMIC DNA]</scope>
    <source>
        <strain evidence="8 9">AM-OR11-026</strain>
    </source>
</reference>
<accession>A0A1B7NCH2</accession>